<dbReference type="EMBL" id="CP002146">
    <property type="protein sequence ID" value="ADM29124.1"/>
    <property type="molecule type" value="Genomic_DNA"/>
</dbReference>
<dbReference type="AlphaFoldDB" id="E4PYH8"/>
<geneLocation type="plasmid" evidence="1">
    <name>p18809-P04</name>
</geneLocation>
<proteinExistence type="predicted"/>
<keyword evidence="1" id="KW-0614">Plasmid</keyword>
<evidence type="ECO:0000313" key="1">
    <source>
        <dbReference type="EMBL" id="ADM29124.1"/>
    </source>
</evidence>
<name>E4PYH8_STAAU</name>
<accession>E4PYH8</accession>
<reference evidence="1" key="1">
    <citation type="journal article" date="2010" name="J. Clin. Microbiol.">
        <title>Complete nucleotide sequence analysis of plasmids in strains of Staphylococcus aureus clone USA300 reveals a high level of identity among isolates with closely related core genome sequences.</title>
        <authorList>
            <person name="Kennedy A.D."/>
            <person name="Porcella S.F."/>
            <person name="Martens C."/>
            <person name="Whitney A.R."/>
            <person name="Braughton K.R."/>
            <person name="Chen L."/>
            <person name="Craig C.T."/>
            <person name="Tenover F.C."/>
            <person name="Kreiswirth B.N."/>
            <person name="Musser J.M."/>
            <person name="Deleo F.R."/>
        </authorList>
    </citation>
    <scope>NUCLEOTIDE SEQUENCE</scope>
    <source>
        <strain evidence="1">18813</strain>
        <plasmid evidence="1">p18809-P04</plasmid>
    </source>
</reference>
<sequence>MGLIMFGDQRQEATKYVIKEGYQDIYFLNKNGEWYYFEVRSVWRGKHIIRVKDGLLGWRKEIVTE</sequence>
<organism evidence="1">
    <name type="scientific">Staphylococcus aureus</name>
    <dbReference type="NCBI Taxonomy" id="1280"/>
    <lineage>
        <taxon>Bacteria</taxon>
        <taxon>Bacillati</taxon>
        <taxon>Bacillota</taxon>
        <taxon>Bacilli</taxon>
        <taxon>Bacillales</taxon>
        <taxon>Staphylococcaceae</taxon>
        <taxon>Staphylococcus</taxon>
    </lineage>
</organism>
<protein>
    <submittedName>
        <fullName evidence="1">Uncharacterized protein</fullName>
    </submittedName>
</protein>
<gene>
    <name evidence="1" type="ORF">SUM_0005</name>
</gene>